<dbReference type="Gene3D" id="2.40.50.100">
    <property type="match status" value="1"/>
</dbReference>
<dbReference type="Pfam" id="PF25917">
    <property type="entry name" value="BSH_RND"/>
    <property type="match status" value="1"/>
</dbReference>
<evidence type="ECO:0000313" key="8">
    <source>
        <dbReference type="Proteomes" id="UP000245880"/>
    </source>
</evidence>
<dbReference type="OrthoDB" id="9806939at2"/>
<dbReference type="Pfam" id="PF25967">
    <property type="entry name" value="RND-MFP_C"/>
    <property type="match status" value="1"/>
</dbReference>
<comment type="similarity">
    <text evidence="2">Belongs to the membrane fusion protein (MFP) (TC 8.A.1) family.</text>
</comment>
<dbReference type="Proteomes" id="UP000245880">
    <property type="component" value="Unassembled WGS sequence"/>
</dbReference>
<dbReference type="SUPFAM" id="SSF111369">
    <property type="entry name" value="HlyD-like secretion proteins"/>
    <property type="match status" value="1"/>
</dbReference>
<accession>A0A316AI42</accession>
<name>A0A316AI42_9BACT</name>
<evidence type="ECO:0000259" key="4">
    <source>
        <dbReference type="Pfam" id="PF25917"/>
    </source>
</evidence>
<organism evidence="7 8">
    <name type="scientific">Dyadobacter jejuensis</name>
    <dbReference type="NCBI Taxonomy" id="1082580"/>
    <lineage>
        <taxon>Bacteria</taxon>
        <taxon>Pseudomonadati</taxon>
        <taxon>Bacteroidota</taxon>
        <taxon>Cytophagia</taxon>
        <taxon>Cytophagales</taxon>
        <taxon>Spirosomataceae</taxon>
        <taxon>Dyadobacter</taxon>
    </lineage>
</organism>
<proteinExistence type="inferred from homology"/>
<evidence type="ECO:0000256" key="2">
    <source>
        <dbReference type="ARBA" id="ARBA00009477"/>
    </source>
</evidence>
<dbReference type="PANTHER" id="PTHR30469">
    <property type="entry name" value="MULTIDRUG RESISTANCE PROTEIN MDTA"/>
    <property type="match status" value="1"/>
</dbReference>
<feature type="domain" description="Multidrug resistance protein MdtA-like C-terminal permuted SH3" evidence="6">
    <location>
        <begin position="289"/>
        <end position="346"/>
    </location>
</feature>
<evidence type="ECO:0000259" key="6">
    <source>
        <dbReference type="Pfam" id="PF25967"/>
    </source>
</evidence>
<dbReference type="GO" id="GO:0015562">
    <property type="term" value="F:efflux transmembrane transporter activity"/>
    <property type="evidence" value="ECO:0007669"/>
    <property type="project" value="TreeGrafter"/>
</dbReference>
<dbReference type="InterPro" id="IPR058625">
    <property type="entry name" value="MdtA-like_BSH"/>
</dbReference>
<reference evidence="7 8" key="1">
    <citation type="submission" date="2018-03" db="EMBL/GenBank/DDBJ databases">
        <title>Genomic Encyclopedia of Archaeal and Bacterial Type Strains, Phase II (KMG-II): from individual species to whole genera.</title>
        <authorList>
            <person name="Goeker M."/>
        </authorList>
    </citation>
    <scope>NUCLEOTIDE SEQUENCE [LARGE SCALE GENOMIC DNA]</scope>
    <source>
        <strain evidence="7 8">DSM 100346</strain>
    </source>
</reference>
<dbReference type="Gene3D" id="2.40.420.20">
    <property type="match status" value="1"/>
</dbReference>
<feature type="domain" description="Multidrug resistance protein MdtA-like barrel-sandwich hybrid" evidence="4">
    <location>
        <begin position="79"/>
        <end position="198"/>
    </location>
</feature>
<feature type="domain" description="CusB-like beta-barrel" evidence="5">
    <location>
        <begin position="212"/>
        <end position="283"/>
    </location>
</feature>
<keyword evidence="8" id="KW-1185">Reference proteome</keyword>
<comment type="subcellular location">
    <subcellularLocation>
        <location evidence="1">Cell envelope</location>
    </subcellularLocation>
</comment>
<dbReference type="Gene3D" id="1.10.287.470">
    <property type="entry name" value="Helix hairpin bin"/>
    <property type="match status" value="1"/>
</dbReference>
<protein>
    <submittedName>
        <fullName evidence="7">Membrane fusion protein (Multidrug efflux system)</fullName>
    </submittedName>
</protein>
<dbReference type="Pfam" id="PF25954">
    <property type="entry name" value="Beta-barrel_RND_2"/>
    <property type="match status" value="1"/>
</dbReference>
<evidence type="ECO:0000256" key="3">
    <source>
        <dbReference type="ARBA" id="ARBA00022448"/>
    </source>
</evidence>
<dbReference type="EMBL" id="QGDT01000007">
    <property type="protein sequence ID" value="PWJ57415.1"/>
    <property type="molecule type" value="Genomic_DNA"/>
</dbReference>
<dbReference type="RefSeq" id="WP_109675131.1">
    <property type="nucleotide sequence ID" value="NZ_QGDT01000007.1"/>
</dbReference>
<dbReference type="InterPro" id="IPR006143">
    <property type="entry name" value="RND_pump_MFP"/>
</dbReference>
<dbReference type="NCBIfam" id="TIGR01730">
    <property type="entry name" value="RND_mfp"/>
    <property type="match status" value="1"/>
</dbReference>
<keyword evidence="3" id="KW-0813">Transport</keyword>
<evidence type="ECO:0000259" key="5">
    <source>
        <dbReference type="Pfam" id="PF25954"/>
    </source>
</evidence>
<dbReference type="AlphaFoldDB" id="A0A316AI42"/>
<dbReference type="InterPro" id="IPR058792">
    <property type="entry name" value="Beta-barrel_RND_2"/>
</dbReference>
<dbReference type="InterPro" id="IPR058627">
    <property type="entry name" value="MdtA-like_C"/>
</dbReference>
<gene>
    <name evidence="7" type="ORF">CLV98_107123</name>
</gene>
<sequence length="369" mass="39990">MNLLSKPRVFPEQRHTLAQIAGVLLLPLLIPLASSCGEKKDTFQKGKKNAATIVDVIVAKKELIQENVEINGAVVAHEFAELKPEVSGLLTYVNVPEGQIVKKGTVIARINNADLLAQLKKIDVQIDLAEKTEKRLQKLIAISGVNQSEYDLAFNQLNTLKADREYTQAMIDKTIVKAPFTGSIGLRKVSEGSVVTPATVIASLQQLNQLRIDFTVPETYKGYIQKGKIVSVNLGGQESNLHKAKIIATEPSIDLNTRNITVRAILLDGQANPGAFAKVYLDASGLKSAILVPTNCIIPEAKSKKIVTVKDGKAKYVVVETGDRQSDNIEVVTGLTPGDTVVVSGVLFTRPDNPVQIRSVKKLETSPSE</sequence>
<evidence type="ECO:0000313" key="7">
    <source>
        <dbReference type="EMBL" id="PWJ57415.1"/>
    </source>
</evidence>
<evidence type="ECO:0000256" key="1">
    <source>
        <dbReference type="ARBA" id="ARBA00004196"/>
    </source>
</evidence>
<dbReference type="GO" id="GO:1990281">
    <property type="term" value="C:efflux pump complex"/>
    <property type="evidence" value="ECO:0007669"/>
    <property type="project" value="TreeGrafter"/>
</dbReference>
<comment type="caution">
    <text evidence="7">The sequence shown here is derived from an EMBL/GenBank/DDBJ whole genome shotgun (WGS) entry which is preliminary data.</text>
</comment>
<dbReference type="Gene3D" id="2.40.30.170">
    <property type="match status" value="1"/>
</dbReference>